<reference evidence="9 10" key="1">
    <citation type="submission" date="2021-06" db="EMBL/GenBank/DDBJ databases">
        <title>Complete genome of Haloferula helveola possessing various polysaccharide degrading enzymes.</title>
        <authorList>
            <person name="Takami H."/>
            <person name="Huang C."/>
            <person name="Hamasaki K."/>
        </authorList>
    </citation>
    <scope>NUCLEOTIDE SEQUENCE [LARGE SCALE GENOMIC DNA]</scope>
    <source>
        <strain evidence="9 10">CN-1</strain>
    </source>
</reference>
<keyword evidence="5" id="KW-0378">Hydrolase</keyword>
<dbReference type="Pfam" id="PF09721">
    <property type="entry name" value="Exosortase_EpsH"/>
    <property type="match status" value="1"/>
</dbReference>
<dbReference type="Proteomes" id="UP001374893">
    <property type="component" value="Chromosome"/>
</dbReference>
<feature type="transmembrane region" description="Helical" evidence="8">
    <location>
        <begin position="15"/>
        <end position="33"/>
    </location>
</feature>
<feature type="transmembrane region" description="Helical" evidence="8">
    <location>
        <begin position="95"/>
        <end position="113"/>
    </location>
</feature>
<feature type="transmembrane region" description="Helical" evidence="8">
    <location>
        <begin position="165"/>
        <end position="183"/>
    </location>
</feature>
<keyword evidence="7 8" id="KW-0472">Membrane</keyword>
<keyword evidence="10" id="KW-1185">Reference proteome</keyword>
<keyword evidence="6 8" id="KW-1133">Transmembrane helix</keyword>
<evidence type="ECO:0000256" key="8">
    <source>
        <dbReference type="SAM" id="Phobius"/>
    </source>
</evidence>
<feature type="transmembrane region" description="Helical" evidence="8">
    <location>
        <begin position="190"/>
        <end position="214"/>
    </location>
</feature>
<evidence type="ECO:0000256" key="2">
    <source>
        <dbReference type="ARBA" id="ARBA00022475"/>
    </source>
</evidence>
<evidence type="ECO:0000256" key="5">
    <source>
        <dbReference type="ARBA" id="ARBA00022801"/>
    </source>
</evidence>
<protein>
    <recommendedName>
        <fullName evidence="11">Exosortase/archaeosortase family protein</fullName>
    </recommendedName>
</protein>
<keyword evidence="3" id="KW-0645">Protease</keyword>
<evidence type="ECO:0000256" key="7">
    <source>
        <dbReference type="ARBA" id="ARBA00023136"/>
    </source>
</evidence>
<accession>A0ABN6H8H6</accession>
<evidence type="ECO:0000256" key="6">
    <source>
        <dbReference type="ARBA" id="ARBA00022989"/>
    </source>
</evidence>
<evidence type="ECO:0000313" key="10">
    <source>
        <dbReference type="Proteomes" id="UP001374893"/>
    </source>
</evidence>
<evidence type="ECO:0000256" key="3">
    <source>
        <dbReference type="ARBA" id="ARBA00022670"/>
    </source>
</evidence>
<feature type="transmembrane region" description="Helical" evidence="8">
    <location>
        <begin position="226"/>
        <end position="250"/>
    </location>
</feature>
<name>A0ABN6H8H6_9BACT</name>
<evidence type="ECO:0008006" key="11">
    <source>
        <dbReference type="Google" id="ProtNLM"/>
    </source>
</evidence>
<organism evidence="9 10">
    <name type="scientific">Haloferula helveola</name>
    <dbReference type="NCBI Taxonomy" id="490095"/>
    <lineage>
        <taxon>Bacteria</taxon>
        <taxon>Pseudomonadati</taxon>
        <taxon>Verrucomicrobiota</taxon>
        <taxon>Verrucomicrobiia</taxon>
        <taxon>Verrucomicrobiales</taxon>
        <taxon>Verrucomicrobiaceae</taxon>
        <taxon>Haloferula</taxon>
    </lineage>
</organism>
<evidence type="ECO:0000256" key="1">
    <source>
        <dbReference type="ARBA" id="ARBA00004651"/>
    </source>
</evidence>
<gene>
    <name evidence="9" type="ORF">HAHE_31250</name>
</gene>
<comment type="subcellular location">
    <subcellularLocation>
        <location evidence="1">Cell membrane</location>
        <topology evidence="1">Multi-pass membrane protein</topology>
    </subcellularLocation>
</comment>
<dbReference type="EMBL" id="AP024702">
    <property type="protein sequence ID" value="BCX49217.1"/>
    <property type="molecule type" value="Genomic_DNA"/>
</dbReference>
<proteinExistence type="predicted"/>
<dbReference type="InterPro" id="IPR026392">
    <property type="entry name" value="Exo/Archaeosortase_dom"/>
</dbReference>
<feature type="transmembrane region" description="Helical" evidence="8">
    <location>
        <begin position="69"/>
        <end position="88"/>
    </location>
</feature>
<evidence type="ECO:0000256" key="4">
    <source>
        <dbReference type="ARBA" id="ARBA00022692"/>
    </source>
</evidence>
<dbReference type="InterPro" id="IPR019127">
    <property type="entry name" value="Exosortase"/>
</dbReference>
<keyword evidence="2" id="KW-1003">Cell membrane</keyword>
<feature type="transmembrane region" description="Helical" evidence="8">
    <location>
        <begin position="45"/>
        <end position="63"/>
    </location>
</feature>
<dbReference type="NCBIfam" id="TIGR04178">
    <property type="entry name" value="exo_archaeo"/>
    <property type="match status" value="1"/>
</dbReference>
<evidence type="ECO:0000313" key="9">
    <source>
        <dbReference type="EMBL" id="BCX49217.1"/>
    </source>
</evidence>
<sequence>MAALTWLGSSWNVELGYEHAHCIPFIMLALFIWRWRSLRSSIGPSSSKAIPILLIAACLFFIAHRIPQPRIAVLSLPMLLWGSAWYFWGWKVAKLSFSPLFLLVLAIPFPSLWRFSQFLEVFSTKLCQITTSWFGIEVNVSGSVVFSSPGSLPPLEISQICGGNFSLKILMLVASVWACLATMAPWKKLLLILAVVPIEIIGNGLRLTSIFVIYEHGDPEFAQGQWWDWSGLLLLYPVALTLIYATHALLKREFPKLSHLYSQIGQVPKN</sequence>
<keyword evidence="4 8" id="KW-0812">Transmembrane</keyword>